<dbReference type="PANTHER" id="PTHR12196:SF2">
    <property type="entry name" value="DIPHTHINE--AMMONIA LIGASE"/>
    <property type="match status" value="1"/>
</dbReference>
<keyword evidence="3" id="KW-1185">Reference proteome</keyword>
<dbReference type="PaxDb" id="273116-14325268"/>
<dbReference type="HOGENOM" id="CLU_010289_0_2_2"/>
<dbReference type="InterPro" id="IPR014729">
    <property type="entry name" value="Rossmann-like_a/b/a_fold"/>
</dbReference>
<protein>
    <recommendedName>
        <fullName evidence="1">Diphthamide synthase domain-containing protein</fullName>
    </recommendedName>
</protein>
<dbReference type="GO" id="GO:0017183">
    <property type="term" value="P:protein histidyl modification to diphthamide"/>
    <property type="evidence" value="ECO:0007669"/>
    <property type="project" value="TreeGrafter"/>
</dbReference>
<feature type="domain" description="Diphthamide synthase" evidence="1">
    <location>
        <begin position="1"/>
        <end position="203"/>
    </location>
</feature>
<dbReference type="Gene3D" id="3.90.1490.10">
    <property type="entry name" value="putative n-type atp pyrophosphatase, domain 2"/>
    <property type="match status" value="1"/>
</dbReference>
<dbReference type="OrthoDB" id="372052at2157"/>
<sequence length="205" mass="22880">MSGGKDSFLSAVIAIEQGLELEKALIVKPSEYSYMFHFPNVLYATETASLLDLEYEFVDEAHFERKISELAGEGLNAIVSGAIASEYQKTRIERLCTANKIVSFTPLWKIDQERIIREIINAGIRAMIVSVSAEGLGEQDLGKEINLPYLDHLKSLEKRYGINISGEGGEYESFVFGYGSKVKRVQGHRVWSGSGGYFIIDRIES</sequence>
<dbReference type="AlphaFoldDB" id="Q979Y0"/>
<evidence type="ECO:0000259" key="1">
    <source>
        <dbReference type="Pfam" id="PF01902"/>
    </source>
</evidence>
<dbReference type="PhylomeDB" id="Q979Y0"/>
<evidence type="ECO:0000313" key="3">
    <source>
        <dbReference type="Proteomes" id="UP000001017"/>
    </source>
</evidence>
<dbReference type="CDD" id="cd01994">
    <property type="entry name" value="AANH_PF0828-like"/>
    <property type="match status" value="1"/>
</dbReference>
<proteinExistence type="predicted"/>
<dbReference type="KEGG" id="tvo:TVG1053893"/>
<dbReference type="PANTHER" id="PTHR12196">
    <property type="entry name" value="DOMAIN OF UNKNOWN FUNCTION 71 DUF71 -CONTAINING PROTEIN"/>
    <property type="match status" value="1"/>
</dbReference>
<organism evidence="2 3">
    <name type="scientific">Thermoplasma volcanium (strain ATCC 51530 / DSM 4299 / JCM 9571 / NBRC 15438 / GSS1)</name>
    <dbReference type="NCBI Taxonomy" id="273116"/>
    <lineage>
        <taxon>Archaea</taxon>
        <taxon>Methanobacteriati</taxon>
        <taxon>Thermoplasmatota</taxon>
        <taxon>Thermoplasmata</taxon>
        <taxon>Thermoplasmatales</taxon>
        <taxon>Thermoplasmataceae</taxon>
        <taxon>Thermoplasma</taxon>
    </lineage>
</organism>
<dbReference type="InterPro" id="IPR030662">
    <property type="entry name" value="DPH6/MJ0570"/>
</dbReference>
<gene>
    <name evidence="2" type="ORF">TVG1053893</name>
</gene>
<dbReference type="NCBIfam" id="TIGR00290">
    <property type="entry name" value="MJ0570_dom"/>
    <property type="match status" value="1"/>
</dbReference>
<dbReference type="NCBIfam" id="TIGR03679">
    <property type="entry name" value="arCOG00187"/>
    <property type="match status" value="1"/>
</dbReference>
<dbReference type="Gene3D" id="3.40.50.620">
    <property type="entry name" value="HUPs"/>
    <property type="match status" value="1"/>
</dbReference>
<dbReference type="Pfam" id="PF01902">
    <property type="entry name" value="Diphthami_syn_2"/>
    <property type="match status" value="1"/>
</dbReference>
<accession>Q979Y0</accession>
<dbReference type="InterPro" id="IPR022427">
    <property type="entry name" value="MJ0570_ATP-bd"/>
</dbReference>
<name>Q979Y0_THEVO</name>
<dbReference type="EMBL" id="BA000011">
    <property type="protein sequence ID" value="BAB60172.1"/>
    <property type="molecule type" value="Genomic_DNA"/>
</dbReference>
<dbReference type="STRING" id="273116.gene:9381823"/>
<dbReference type="Proteomes" id="UP000001017">
    <property type="component" value="Chromosome"/>
</dbReference>
<dbReference type="SUPFAM" id="SSF52402">
    <property type="entry name" value="Adenine nucleotide alpha hydrolases-like"/>
    <property type="match status" value="1"/>
</dbReference>
<reference evidence="2 3" key="2">
    <citation type="journal article" date="2000" name="Proc. Natl. Acad. Sci. U.S.A.">
        <title>Archaeal adaptation to higher temperatures revealed by genomic sequence of Thermoplasma volcanium.</title>
        <authorList>
            <person name="Kawashima T."/>
            <person name="Amano N."/>
            <person name="Koike H."/>
            <person name="Makino S."/>
            <person name="Higuchi S."/>
            <person name="Kawashima-Ohya Y."/>
            <person name="Watanabe K."/>
            <person name="Yamazaki M."/>
            <person name="Kanehori K."/>
            <person name="Kawamoto T."/>
            <person name="Nunoshiba T."/>
            <person name="Yamamoto Y."/>
            <person name="Aramaki H."/>
            <person name="Makino K."/>
            <person name="Suzuki M."/>
        </authorList>
    </citation>
    <scope>NUCLEOTIDE SEQUENCE [LARGE SCALE GENOMIC DNA]</scope>
    <source>
        <strain evidence="3">ATCC 51530 / DSM 4299 / JCM 9571 / NBRC 15438 / GSS1</strain>
    </source>
</reference>
<dbReference type="InterPro" id="IPR002761">
    <property type="entry name" value="Diphthami_syn_dom"/>
</dbReference>
<evidence type="ECO:0000313" key="2">
    <source>
        <dbReference type="EMBL" id="BAB60172.1"/>
    </source>
</evidence>
<dbReference type="GO" id="GO:0017178">
    <property type="term" value="F:diphthine-ammonia ligase activity"/>
    <property type="evidence" value="ECO:0007669"/>
    <property type="project" value="TreeGrafter"/>
</dbReference>
<reference evidence="2 3" key="1">
    <citation type="journal article" date="1999" name="Proc. Jpn. Acad.">
        <title>Determination of the complete genomic DNA sequence of Thermoplasma volvanium GSS1.</title>
        <authorList>
            <person name="Kawashima T."/>
            <person name="Yamamoto Y."/>
            <person name="Aramaki H."/>
            <person name="Nunoshiba T."/>
            <person name="Kawamoto T."/>
            <person name="Watanabe K."/>
            <person name="Yamazaki M."/>
            <person name="Kanehori K."/>
            <person name="Amano N."/>
            <person name="Ohya Y."/>
            <person name="Makino K."/>
            <person name="Suzuki M."/>
        </authorList>
    </citation>
    <scope>NUCLEOTIDE SEQUENCE [LARGE SCALE GENOMIC DNA]</scope>
    <source>
        <strain evidence="3">ATCC 51530 / DSM 4299 / JCM 9571 / NBRC 15438 / GSS1</strain>
    </source>
</reference>
<dbReference type="eggNOG" id="arCOG00035">
    <property type="taxonomic scope" value="Archaea"/>
</dbReference>